<name>A0A845M7U6_9RHOB</name>
<gene>
    <name evidence="2" type="primary">mnmD</name>
    <name evidence="2" type="ORF">GQE99_19550</name>
</gene>
<dbReference type="Pfam" id="PF05430">
    <property type="entry name" value="Methyltransf_30"/>
    <property type="match status" value="1"/>
</dbReference>
<feature type="domain" description="MnmC-like methyltransferase" evidence="1">
    <location>
        <begin position="130"/>
        <end position="232"/>
    </location>
</feature>
<evidence type="ECO:0000313" key="3">
    <source>
        <dbReference type="Proteomes" id="UP000467322"/>
    </source>
</evidence>
<comment type="caution">
    <text evidence="2">The sequence shown here is derived from an EMBL/GenBank/DDBJ whole genome shotgun (WGS) entry which is preliminary data.</text>
</comment>
<dbReference type="PANTHER" id="PTHR39963:SF1">
    <property type="entry name" value="MNMC-LIKE METHYLTRANSFERASE DOMAIN-CONTAINING PROTEIN"/>
    <property type="match status" value="1"/>
</dbReference>
<dbReference type="SUPFAM" id="SSF53335">
    <property type="entry name" value="S-adenosyl-L-methionine-dependent methyltransferases"/>
    <property type="match status" value="1"/>
</dbReference>
<evidence type="ECO:0000313" key="2">
    <source>
        <dbReference type="EMBL" id="MZR15219.1"/>
    </source>
</evidence>
<dbReference type="PANTHER" id="PTHR39963">
    <property type="entry name" value="SLL0983 PROTEIN"/>
    <property type="match status" value="1"/>
</dbReference>
<proteinExistence type="predicted"/>
<keyword evidence="3" id="KW-1185">Reference proteome</keyword>
<dbReference type="Gene3D" id="3.40.50.150">
    <property type="entry name" value="Vaccinia Virus protein VP39"/>
    <property type="match status" value="1"/>
</dbReference>
<sequence length="235" mass="25194">MSRTLCIGDWRAMDQTAELEWRDGQVPVSTRFDDPYFSLAGGLAESRYVFLGGNDLPVRFAPGFHIAELGFGTGLNMLAAFIAWRAAGAGPARFTSFEAYPMTAGDIARALTAFPEAEAVAGPFLAAWERGTRRFDMDGFAVEVITGDARETLAAWDGSADAWFLDGFAPAKNPELWSEDLMAEVGRHTAPGGTAATYTAAGFVRRGLAAAGFAVERRPGFAGKRHMSVARKDGV</sequence>
<dbReference type="GO" id="GO:0032259">
    <property type="term" value="P:methylation"/>
    <property type="evidence" value="ECO:0007669"/>
    <property type="project" value="UniProtKB-KW"/>
</dbReference>
<dbReference type="Proteomes" id="UP000467322">
    <property type="component" value="Unassembled WGS sequence"/>
</dbReference>
<reference evidence="2 3" key="1">
    <citation type="submission" date="2019-12" db="EMBL/GenBank/DDBJ databases">
        <title>Maritimibacter sp. nov. sp. isolated from sea sand.</title>
        <authorList>
            <person name="Kim J."/>
            <person name="Jeong S.E."/>
            <person name="Jung H.S."/>
            <person name="Jeon C.O."/>
        </authorList>
    </citation>
    <scope>NUCLEOTIDE SEQUENCE [LARGE SCALE GENOMIC DNA]</scope>
    <source>
        <strain evidence="2 3">DP07</strain>
    </source>
</reference>
<dbReference type="GO" id="GO:0004808">
    <property type="term" value="F:tRNA (5-methylaminomethyl-2-thiouridylate)(34)-methyltransferase activity"/>
    <property type="evidence" value="ECO:0007669"/>
    <property type="project" value="InterPro"/>
</dbReference>
<dbReference type="NCBIfam" id="NF033855">
    <property type="entry name" value="tRNA_MNMC2"/>
    <property type="match status" value="1"/>
</dbReference>
<keyword evidence="2" id="KW-0808">Transferase</keyword>
<evidence type="ECO:0000259" key="1">
    <source>
        <dbReference type="Pfam" id="PF05430"/>
    </source>
</evidence>
<dbReference type="AlphaFoldDB" id="A0A845M7U6"/>
<dbReference type="GO" id="GO:0016645">
    <property type="term" value="F:oxidoreductase activity, acting on the CH-NH group of donors"/>
    <property type="evidence" value="ECO:0007669"/>
    <property type="project" value="InterPro"/>
</dbReference>
<dbReference type="InterPro" id="IPR047785">
    <property type="entry name" value="tRNA_MNMC2"/>
</dbReference>
<keyword evidence="2" id="KW-0489">Methyltransferase</keyword>
<dbReference type="EMBL" id="WTUX01000022">
    <property type="protein sequence ID" value="MZR15219.1"/>
    <property type="molecule type" value="Genomic_DNA"/>
</dbReference>
<protein>
    <submittedName>
        <fullName evidence="2">tRNA (5-methylaminomethyl-2-thiouridine)(34)-methyltransferase MnmD</fullName>
    </submittedName>
</protein>
<dbReference type="InterPro" id="IPR029063">
    <property type="entry name" value="SAM-dependent_MTases_sf"/>
</dbReference>
<dbReference type="InterPro" id="IPR008471">
    <property type="entry name" value="MnmC-like_methylTransf"/>
</dbReference>
<accession>A0A845M7U6</accession>
<organism evidence="2 3">
    <name type="scientific">Maritimibacter harenae</name>
    <dbReference type="NCBI Taxonomy" id="2606218"/>
    <lineage>
        <taxon>Bacteria</taxon>
        <taxon>Pseudomonadati</taxon>
        <taxon>Pseudomonadota</taxon>
        <taxon>Alphaproteobacteria</taxon>
        <taxon>Rhodobacterales</taxon>
        <taxon>Roseobacteraceae</taxon>
        <taxon>Maritimibacter</taxon>
    </lineage>
</organism>